<sequence>MSIYLRIILVVISMLSMMNVMKRVRRFKLQIENSIFWIIFSLLLILVAVFPDPMFWLAELLGIQSPANIVFLFVIFILLIKTFNLTLEISQLQYKIQELVQKIALDENKKNKEADKEEK</sequence>
<comment type="caution">
    <text evidence="2">The sequence shown here is derived from an EMBL/GenBank/DDBJ whole genome shotgun (WGS) entry which is preliminary data.</text>
</comment>
<dbReference type="Pfam" id="PF10066">
    <property type="entry name" value="DUF2304"/>
    <property type="match status" value="1"/>
</dbReference>
<keyword evidence="1" id="KW-1133">Transmembrane helix</keyword>
<dbReference type="RefSeq" id="WP_248834946.1">
    <property type="nucleotide sequence ID" value="NZ_JAJEQE010000009.1"/>
</dbReference>
<dbReference type="Proteomes" id="UP001299235">
    <property type="component" value="Unassembled WGS sequence"/>
</dbReference>
<proteinExistence type="predicted"/>
<evidence type="ECO:0000256" key="1">
    <source>
        <dbReference type="SAM" id="Phobius"/>
    </source>
</evidence>
<dbReference type="EMBL" id="JAJEQE010000009">
    <property type="protein sequence ID" value="MCC2148536.1"/>
    <property type="molecule type" value="Genomic_DNA"/>
</dbReference>
<organism evidence="2 3">
    <name type="scientific">Hominisplanchenecus faecis</name>
    <dbReference type="NCBI Taxonomy" id="2885351"/>
    <lineage>
        <taxon>Bacteria</taxon>
        <taxon>Bacillati</taxon>
        <taxon>Bacillota</taxon>
        <taxon>Clostridia</taxon>
        <taxon>Lachnospirales</taxon>
        <taxon>Lachnospiraceae</taxon>
        <taxon>Hominisplanchenecus</taxon>
    </lineage>
</organism>
<keyword evidence="3" id="KW-1185">Reference proteome</keyword>
<feature type="transmembrane region" description="Helical" evidence="1">
    <location>
        <begin position="6"/>
        <end position="22"/>
    </location>
</feature>
<feature type="transmembrane region" description="Helical" evidence="1">
    <location>
        <begin position="69"/>
        <end position="87"/>
    </location>
</feature>
<evidence type="ECO:0000313" key="3">
    <source>
        <dbReference type="Proteomes" id="UP001299235"/>
    </source>
</evidence>
<protein>
    <submittedName>
        <fullName evidence="2">DUF2304 domain-containing protein</fullName>
    </submittedName>
</protein>
<keyword evidence="1" id="KW-0472">Membrane</keyword>
<gene>
    <name evidence="2" type="ORF">LKD42_04600</name>
</gene>
<feature type="transmembrane region" description="Helical" evidence="1">
    <location>
        <begin position="34"/>
        <end position="57"/>
    </location>
</feature>
<dbReference type="InterPro" id="IPR019277">
    <property type="entry name" value="DUF2304"/>
</dbReference>
<keyword evidence="1" id="KW-0812">Transmembrane</keyword>
<reference evidence="2 3" key="1">
    <citation type="submission" date="2021-10" db="EMBL/GenBank/DDBJ databases">
        <title>Anaerobic single-cell dispensing facilitates the cultivation of human gut bacteria.</title>
        <authorList>
            <person name="Afrizal A."/>
        </authorList>
    </citation>
    <scope>NUCLEOTIDE SEQUENCE [LARGE SCALE GENOMIC DNA]</scope>
    <source>
        <strain evidence="2 3">CLA-AA-H246</strain>
    </source>
</reference>
<accession>A0ABS8ETM4</accession>
<evidence type="ECO:0000313" key="2">
    <source>
        <dbReference type="EMBL" id="MCC2148536.1"/>
    </source>
</evidence>
<name>A0ABS8ETM4_9FIRM</name>